<comment type="catalytic activity">
    <reaction evidence="12 15">
        <text>a 2'-deoxyribonucleoside 5'-diphosphate + ATP = a 2'-deoxyribonucleoside 5'-triphosphate + ADP</text>
        <dbReference type="Rhea" id="RHEA:44640"/>
        <dbReference type="ChEBI" id="CHEBI:30616"/>
        <dbReference type="ChEBI" id="CHEBI:61560"/>
        <dbReference type="ChEBI" id="CHEBI:73316"/>
        <dbReference type="ChEBI" id="CHEBI:456216"/>
        <dbReference type="EC" id="2.7.4.6"/>
    </reaction>
</comment>
<evidence type="ECO:0000256" key="8">
    <source>
        <dbReference type="ARBA" id="ARBA00022777"/>
    </source>
</evidence>
<dbReference type="PROSITE" id="PS51374">
    <property type="entry name" value="NDPK_LIKE"/>
    <property type="match status" value="1"/>
</dbReference>
<feature type="binding site" evidence="12 13">
    <location>
        <position position="87"/>
    </location>
    <ligand>
        <name>ATP</name>
        <dbReference type="ChEBI" id="CHEBI:30616"/>
    </ligand>
</feature>
<evidence type="ECO:0000256" key="1">
    <source>
        <dbReference type="ARBA" id="ARBA00008142"/>
    </source>
</evidence>
<dbReference type="EMBL" id="DF820456">
    <property type="protein sequence ID" value="GAK50237.1"/>
    <property type="molecule type" value="Genomic_DNA"/>
</dbReference>
<keyword evidence="5 12" id="KW-0808">Transferase</keyword>
<feature type="binding site" evidence="12 13">
    <location>
        <position position="93"/>
    </location>
    <ligand>
        <name>ATP</name>
        <dbReference type="ChEBI" id="CHEBI:30616"/>
    </ligand>
</feature>
<sequence length="146" mass="16194">MSVERTLVIIKPDAVSRELIGDILLRFEHAGFHIIAMKMIRIGRQEAEMFYEEHRGKPFFPALTEMLAGEPIIPVVLSCENAIAKARELIGATDPALAAEGTIRHDFALDKSHNSVHGSDSPASAAREIPFFFGEAEICHSREVLR</sequence>
<comment type="similarity">
    <text evidence="1 12 13 14">Belongs to the NDK family.</text>
</comment>
<dbReference type="HOGENOM" id="CLU_060216_8_1_0"/>
<dbReference type="Gene3D" id="3.30.70.141">
    <property type="entry name" value="Nucleoside diphosphate kinase-like domain"/>
    <property type="match status" value="1"/>
</dbReference>
<dbReference type="GO" id="GO:0046872">
    <property type="term" value="F:metal ion binding"/>
    <property type="evidence" value="ECO:0007669"/>
    <property type="project" value="UniProtKB-KW"/>
</dbReference>
<dbReference type="InterPro" id="IPR001564">
    <property type="entry name" value="Nucleoside_diP_kinase"/>
</dbReference>
<dbReference type="PRINTS" id="PR01243">
    <property type="entry name" value="NUCDPKINASE"/>
</dbReference>
<keyword evidence="18" id="KW-1185">Reference proteome</keyword>
<dbReference type="EC" id="2.7.4.6" evidence="2 12"/>
<evidence type="ECO:0000256" key="13">
    <source>
        <dbReference type="PROSITE-ProRule" id="PRU00706"/>
    </source>
</evidence>
<keyword evidence="11 12" id="KW-0546">Nucleotide metabolism</keyword>
<comment type="subunit">
    <text evidence="12">Homotetramer.</text>
</comment>
<dbReference type="GO" id="GO:0004550">
    <property type="term" value="F:nucleoside diphosphate kinase activity"/>
    <property type="evidence" value="ECO:0007669"/>
    <property type="project" value="UniProtKB-UniRule"/>
</dbReference>
<dbReference type="GO" id="GO:0006241">
    <property type="term" value="P:CTP biosynthetic process"/>
    <property type="evidence" value="ECO:0007669"/>
    <property type="project" value="UniProtKB-UniRule"/>
</dbReference>
<feature type="binding site" evidence="12 13">
    <location>
        <position position="114"/>
    </location>
    <ligand>
        <name>ATP</name>
        <dbReference type="ChEBI" id="CHEBI:30616"/>
    </ligand>
</feature>
<evidence type="ECO:0000256" key="2">
    <source>
        <dbReference type="ARBA" id="ARBA00012966"/>
    </source>
</evidence>
<keyword evidence="6 12" id="KW-0479">Metal-binding</keyword>
<dbReference type="Proteomes" id="UP000030700">
    <property type="component" value="Unassembled WGS sequence"/>
</dbReference>
<dbReference type="PROSITE" id="PS00469">
    <property type="entry name" value="NDPK"/>
    <property type="match status" value="1"/>
</dbReference>
<evidence type="ECO:0000256" key="10">
    <source>
        <dbReference type="ARBA" id="ARBA00022842"/>
    </source>
</evidence>
<feature type="active site" description="Pros-phosphohistidine intermediate" evidence="12 13">
    <location>
        <position position="117"/>
    </location>
</feature>
<evidence type="ECO:0000256" key="14">
    <source>
        <dbReference type="RuleBase" id="RU004011"/>
    </source>
</evidence>
<keyword evidence="9 12" id="KW-0067">ATP-binding</keyword>
<dbReference type="InterPro" id="IPR036850">
    <property type="entry name" value="NDK-like_dom_sf"/>
</dbReference>
<keyword evidence="10 12" id="KW-0460">Magnesium</keyword>
<keyword evidence="7 12" id="KW-0547">Nucleotide-binding</keyword>
<dbReference type="NCBIfam" id="NF001908">
    <property type="entry name" value="PRK00668.1"/>
    <property type="match status" value="1"/>
</dbReference>
<dbReference type="GO" id="GO:0005737">
    <property type="term" value="C:cytoplasm"/>
    <property type="evidence" value="ECO:0007669"/>
    <property type="project" value="UniProtKB-SubCell"/>
</dbReference>
<feature type="binding site" evidence="12 13">
    <location>
        <position position="11"/>
    </location>
    <ligand>
        <name>ATP</name>
        <dbReference type="ChEBI" id="CHEBI:30616"/>
    </ligand>
</feature>
<dbReference type="PANTHER" id="PTHR46161">
    <property type="entry name" value="NUCLEOSIDE DIPHOSPHATE KINASE"/>
    <property type="match status" value="1"/>
</dbReference>
<dbReference type="Pfam" id="PF00334">
    <property type="entry name" value="NDK"/>
    <property type="match status" value="1"/>
</dbReference>
<dbReference type="HAMAP" id="MF_00451">
    <property type="entry name" value="NDP_kinase"/>
    <property type="match status" value="1"/>
</dbReference>
<evidence type="ECO:0000256" key="3">
    <source>
        <dbReference type="ARBA" id="ARBA00017632"/>
    </source>
</evidence>
<dbReference type="PANTHER" id="PTHR46161:SF3">
    <property type="entry name" value="NUCLEOSIDE DIPHOSPHATE KINASE DDB_G0292928-RELATED"/>
    <property type="match status" value="1"/>
</dbReference>
<evidence type="ECO:0000259" key="16">
    <source>
        <dbReference type="SMART" id="SM00562"/>
    </source>
</evidence>
<dbReference type="SUPFAM" id="SSF54919">
    <property type="entry name" value="Nucleoside diphosphate kinase, NDK"/>
    <property type="match status" value="1"/>
</dbReference>
<evidence type="ECO:0000256" key="4">
    <source>
        <dbReference type="ARBA" id="ARBA00022490"/>
    </source>
</evidence>
<dbReference type="InterPro" id="IPR023005">
    <property type="entry name" value="Nucleoside_diP_kinase_AS"/>
</dbReference>
<comment type="cofactor">
    <cofactor evidence="12">
        <name>Mg(2+)</name>
        <dbReference type="ChEBI" id="CHEBI:18420"/>
    </cofactor>
</comment>
<comment type="catalytic activity">
    <reaction evidence="12">
        <text>a ribonucleoside 5'-diphosphate + ATP = a ribonucleoside 5'-triphosphate + ADP</text>
        <dbReference type="Rhea" id="RHEA:18113"/>
        <dbReference type="ChEBI" id="CHEBI:30616"/>
        <dbReference type="ChEBI" id="CHEBI:57930"/>
        <dbReference type="ChEBI" id="CHEBI:61557"/>
        <dbReference type="ChEBI" id="CHEBI:456216"/>
        <dbReference type="EC" id="2.7.4.6"/>
    </reaction>
</comment>
<reference evidence="17" key="1">
    <citation type="journal article" date="2015" name="PeerJ">
        <title>First genomic representation of candidate bacterial phylum KSB3 points to enhanced environmental sensing as a trigger of wastewater bulking.</title>
        <authorList>
            <person name="Sekiguchi Y."/>
            <person name="Ohashi A."/>
            <person name="Parks D.H."/>
            <person name="Yamauchi T."/>
            <person name="Tyson G.W."/>
            <person name="Hugenholtz P."/>
        </authorList>
    </citation>
    <scope>NUCLEOTIDE SEQUENCE [LARGE SCALE GENOMIC DNA]</scope>
</reference>
<evidence type="ECO:0000256" key="7">
    <source>
        <dbReference type="ARBA" id="ARBA00022741"/>
    </source>
</evidence>
<evidence type="ECO:0000313" key="18">
    <source>
        <dbReference type="Proteomes" id="UP000030700"/>
    </source>
</evidence>
<protein>
    <recommendedName>
        <fullName evidence="3 12">Nucleoside diphosphate kinase</fullName>
        <shortName evidence="12">NDK</shortName>
        <shortName evidence="12">NDP kinase</shortName>
        <ecNumber evidence="2 12">2.7.4.6</ecNumber>
    </recommendedName>
    <alternativeName>
        <fullName evidence="12">Nucleoside-2-P kinase</fullName>
    </alternativeName>
</protein>
<keyword evidence="4 12" id="KW-0963">Cytoplasm</keyword>
<evidence type="ECO:0000256" key="15">
    <source>
        <dbReference type="RuleBase" id="RU004013"/>
    </source>
</evidence>
<feature type="binding site" evidence="12 13">
    <location>
        <position position="59"/>
    </location>
    <ligand>
        <name>ATP</name>
        <dbReference type="ChEBI" id="CHEBI:30616"/>
    </ligand>
</feature>
<keyword evidence="8 12" id="KW-0418">Kinase</keyword>
<evidence type="ECO:0000256" key="6">
    <source>
        <dbReference type="ARBA" id="ARBA00022723"/>
    </source>
</evidence>
<dbReference type="CDD" id="cd04413">
    <property type="entry name" value="NDPk_I"/>
    <property type="match status" value="1"/>
</dbReference>
<evidence type="ECO:0000313" key="17">
    <source>
        <dbReference type="EMBL" id="GAK50237.1"/>
    </source>
</evidence>
<dbReference type="InterPro" id="IPR034907">
    <property type="entry name" value="NDK-like_dom"/>
</dbReference>
<comment type="function">
    <text evidence="12">Major role in the synthesis of nucleoside triphosphates other than ATP. The ATP gamma phosphate is transferred to the NDP beta phosphate via a ping-pong mechanism, using a phosphorylated active-site intermediate.</text>
</comment>
<evidence type="ECO:0000256" key="11">
    <source>
        <dbReference type="ARBA" id="ARBA00023080"/>
    </source>
</evidence>
<comment type="subcellular location">
    <subcellularLocation>
        <location evidence="12">Cytoplasm</location>
    </subcellularLocation>
</comment>
<feature type="domain" description="Nucleoside diphosphate kinase-like" evidence="16">
    <location>
        <begin position="3"/>
        <end position="140"/>
    </location>
</feature>
<accession>A0A0S6VS61</accession>
<feature type="binding site" evidence="12 13">
    <location>
        <position position="104"/>
    </location>
    <ligand>
        <name>ATP</name>
        <dbReference type="ChEBI" id="CHEBI:30616"/>
    </ligand>
</feature>
<organism evidence="17">
    <name type="scientific">Candidatus Moduliflexus flocculans</name>
    <dbReference type="NCBI Taxonomy" id="1499966"/>
    <lineage>
        <taxon>Bacteria</taxon>
        <taxon>Candidatus Moduliflexota</taxon>
        <taxon>Candidatus Moduliflexia</taxon>
        <taxon>Candidatus Moduliflexales</taxon>
        <taxon>Candidatus Moduliflexaceae</taxon>
    </lineage>
</organism>
<name>A0A0S6VS61_9BACT</name>
<dbReference type="FunFam" id="3.30.70.141:FF:000003">
    <property type="entry name" value="Nucleoside diphosphate kinase"/>
    <property type="match status" value="1"/>
</dbReference>
<dbReference type="GO" id="GO:0005524">
    <property type="term" value="F:ATP binding"/>
    <property type="evidence" value="ECO:0007669"/>
    <property type="project" value="UniProtKB-UniRule"/>
</dbReference>
<dbReference type="STRING" id="1499966.U14_01464"/>
<dbReference type="AlphaFoldDB" id="A0A0S6VS61"/>
<proteinExistence type="inferred from homology"/>
<evidence type="ECO:0000256" key="5">
    <source>
        <dbReference type="ARBA" id="ARBA00022679"/>
    </source>
</evidence>
<dbReference type="SMART" id="SM00562">
    <property type="entry name" value="NDK"/>
    <property type="match status" value="1"/>
</dbReference>
<evidence type="ECO:0000256" key="12">
    <source>
        <dbReference type="HAMAP-Rule" id="MF_00451"/>
    </source>
</evidence>
<gene>
    <name evidence="12" type="primary">ndk</name>
    <name evidence="17" type="ORF">U14_01464</name>
</gene>
<evidence type="ECO:0000256" key="9">
    <source>
        <dbReference type="ARBA" id="ARBA00022840"/>
    </source>
</evidence>
<dbReference type="GO" id="GO:0006183">
    <property type="term" value="P:GTP biosynthetic process"/>
    <property type="evidence" value="ECO:0007669"/>
    <property type="project" value="UniProtKB-UniRule"/>
</dbReference>
<dbReference type="GO" id="GO:0006228">
    <property type="term" value="P:UTP biosynthetic process"/>
    <property type="evidence" value="ECO:0007669"/>
    <property type="project" value="UniProtKB-UniRule"/>
</dbReference>
<keyword evidence="12" id="KW-0597">Phosphoprotein</keyword>